<sequence>MNINKEASIISPDLIISVSRAQSLQREEIRTLHKNYGNASLVTMLGMLNFDRQFVRAQGTKLWDSEGHDYLDFLGGYGSLNLGHNHPLVIAAVEQVKEMPNLMQAGVPTMAAALLHNLAVITPGKLKRSFLCNSGAEAVEGALKLARAATGRKAFIYCQNSFHGKSFGALSVTGREKYRKPFAPLLEECIEVPFGDIVSLRQALKKHQAAAFIVEPIQGEGGVNVPPPGYLNEAARACREAGTLLIADEIQTGFGRTGAMFACQHENVEPDIMCLAKSLGGGIMPIGAFITTGEIWNKAYGSVEKATLHTSTFGGNTWAAAAGVAAVEILVKENLARAAEEKGRYFISGLKNLQKKYPLIKEVRGRGLLIGIELAQPGGLVDKATMGMASKLSNEYLGSMVAGELLNKHRIVTAYTLNNPNVIRLEPPLIVSKEEIDYVLNALEDVLKRHKGFFSFAATSAKTVLKTIRKK</sequence>
<dbReference type="PIRSF" id="PIRSF000521">
    <property type="entry name" value="Transaminase_4ab_Lys_Orn"/>
    <property type="match status" value="1"/>
</dbReference>
<dbReference type="SUPFAM" id="SSF53383">
    <property type="entry name" value="PLP-dependent transferases"/>
    <property type="match status" value="1"/>
</dbReference>
<dbReference type="AlphaFoldDB" id="A0A5S4ZT03"/>
<gene>
    <name evidence="4" type="ORF">LX24_01920</name>
</gene>
<name>A0A5S4ZT03_9FIRM</name>
<dbReference type="FunFam" id="3.40.640.10:FF:000004">
    <property type="entry name" value="Acetylornithine aminotransferase"/>
    <property type="match status" value="1"/>
</dbReference>
<dbReference type="GO" id="GO:0008483">
    <property type="term" value="F:transaminase activity"/>
    <property type="evidence" value="ECO:0007669"/>
    <property type="project" value="UniProtKB-KW"/>
</dbReference>
<comment type="caution">
    <text evidence="4">The sequence shown here is derived from an EMBL/GenBank/DDBJ whole genome shotgun (WGS) entry which is preliminary data.</text>
</comment>
<protein>
    <submittedName>
        <fullName evidence="4">Putrescine aminotransferase</fullName>
    </submittedName>
</protein>
<comment type="cofactor">
    <cofactor evidence="1">
        <name>pyridoxal 5'-phosphate</name>
        <dbReference type="ChEBI" id="CHEBI:597326"/>
    </cofactor>
</comment>
<evidence type="ECO:0000256" key="3">
    <source>
        <dbReference type="RuleBase" id="RU003560"/>
    </source>
</evidence>
<evidence type="ECO:0000313" key="4">
    <source>
        <dbReference type="EMBL" id="TYO95191.1"/>
    </source>
</evidence>
<evidence type="ECO:0000256" key="1">
    <source>
        <dbReference type="ARBA" id="ARBA00001933"/>
    </source>
</evidence>
<keyword evidence="4" id="KW-0808">Transferase</keyword>
<dbReference type="RefSeq" id="WP_166511924.1">
    <property type="nucleotide sequence ID" value="NZ_VNHM01000009.1"/>
</dbReference>
<accession>A0A5S4ZT03</accession>
<dbReference type="PANTHER" id="PTHR11986">
    <property type="entry name" value="AMINOTRANSFERASE CLASS III"/>
    <property type="match status" value="1"/>
</dbReference>
<dbReference type="GO" id="GO:0030170">
    <property type="term" value="F:pyridoxal phosphate binding"/>
    <property type="evidence" value="ECO:0007669"/>
    <property type="project" value="InterPro"/>
</dbReference>
<evidence type="ECO:0000313" key="5">
    <source>
        <dbReference type="Proteomes" id="UP000323166"/>
    </source>
</evidence>
<dbReference type="GO" id="GO:0042802">
    <property type="term" value="F:identical protein binding"/>
    <property type="evidence" value="ECO:0007669"/>
    <property type="project" value="TreeGrafter"/>
</dbReference>
<dbReference type="Pfam" id="PF00202">
    <property type="entry name" value="Aminotran_3"/>
    <property type="match status" value="1"/>
</dbReference>
<dbReference type="EMBL" id="VNHM01000009">
    <property type="protein sequence ID" value="TYO95191.1"/>
    <property type="molecule type" value="Genomic_DNA"/>
</dbReference>
<dbReference type="InterPro" id="IPR005814">
    <property type="entry name" value="Aminotrans_3"/>
</dbReference>
<dbReference type="PANTHER" id="PTHR11986:SF121">
    <property type="entry name" value="BLR3010 PROTEIN"/>
    <property type="match status" value="1"/>
</dbReference>
<dbReference type="Gene3D" id="3.40.640.10">
    <property type="entry name" value="Type I PLP-dependent aspartate aminotransferase-like (Major domain)"/>
    <property type="match status" value="1"/>
</dbReference>
<keyword evidence="2 3" id="KW-0663">Pyridoxal phosphate</keyword>
<dbReference type="InterPro" id="IPR015421">
    <property type="entry name" value="PyrdxlP-dep_Trfase_major"/>
</dbReference>
<comment type="similarity">
    <text evidence="3">Belongs to the class-III pyridoxal-phosphate-dependent aminotransferase family.</text>
</comment>
<dbReference type="InterPro" id="IPR015422">
    <property type="entry name" value="PyrdxlP-dep_Trfase_small"/>
</dbReference>
<keyword evidence="5" id="KW-1185">Reference proteome</keyword>
<dbReference type="PROSITE" id="PS00600">
    <property type="entry name" value="AA_TRANSFER_CLASS_3"/>
    <property type="match status" value="1"/>
</dbReference>
<proteinExistence type="inferred from homology"/>
<dbReference type="Gene3D" id="3.90.1150.10">
    <property type="entry name" value="Aspartate Aminotransferase, domain 1"/>
    <property type="match status" value="1"/>
</dbReference>
<dbReference type="CDD" id="cd00610">
    <property type="entry name" value="OAT_like"/>
    <property type="match status" value="1"/>
</dbReference>
<dbReference type="InterPro" id="IPR015424">
    <property type="entry name" value="PyrdxlP-dep_Trfase"/>
</dbReference>
<evidence type="ECO:0000256" key="2">
    <source>
        <dbReference type="ARBA" id="ARBA00022898"/>
    </source>
</evidence>
<reference evidence="4 5" key="1">
    <citation type="submission" date="2019-07" db="EMBL/GenBank/DDBJ databases">
        <title>Genomic Encyclopedia of Type Strains, Phase I: the one thousand microbial genomes (KMG-I) project.</title>
        <authorList>
            <person name="Kyrpides N."/>
        </authorList>
    </citation>
    <scope>NUCLEOTIDE SEQUENCE [LARGE SCALE GENOMIC DNA]</scope>
    <source>
        <strain evidence="4 5">DSM 6562</strain>
    </source>
</reference>
<dbReference type="InterPro" id="IPR050103">
    <property type="entry name" value="Class-III_PLP-dep_AT"/>
</dbReference>
<keyword evidence="4" id="KW-0032">Aminotransferase</keyword>
<dbReference type="InterPro" id="IPR049704">
    <property type="entry name" value="Aminotrans_3_PPA_site"/>
</dbReference>
<dbReference type="Proteomes" id="UP000323166">
    <property type="component" value="Unassembled WGS sequence"/>
</dbReference>
<organism evidence="4 5">
    <name type="scientific">Desulfallas thermosapovorans DSM 6562</name>
    <dbReference type="NCBI Taxonomy" id="1121431"/>
    <lineage>
        <taxon>Bacteria</taxon>
        <taxon>Bacillati</taxon>
        <taxon>Bacillota</taxon>
        <taxon>Clostridia</taxon>
        <taxon>Eubacteriales</taxon>
        <taxon>Desulfallaceae</taxon>
        <taxon>Desulfallas</taxon>
    </lineage>
</organism>